<dbReference type="NCBIfam" id="TIGR02595">
    <property type="entry name" value="PEP_CTERM"/>
    <property type="match status" value="1"/>
</dbReference>
<dbReference type="Pfam" id="PF07589">
    <property type="entry name" value="PEP-CTERM"/>
    <property type="match status" value="1"/>
</dbReference>
<reference evidence="2 3" key="1">
    <citation type="submission" date="2016-11" db="EMBL/GenBank/DDBJ databases">
        <title>Draft Genome Sequences of Nine Cyanobacterial Strains from Diverse Habitats.</title>
        <authorList>
            <person name="Zhu T."/>
            <person name="Hou S."/>
            <person name="Lu X."/>
            <person name="Hess W.R."/>
        </authorList>
    </citation>
    <scope>NUCLEOTIDE SEQUENCE [LARGE SCALE GENOMIC DNA]</scope>
    <source>
        <strain evidence="2 3">NIES-593</strain>
    </source>
</reference>
<keyword evidence="3" id="KW-1185">Reference proteome</keyword>
<dbReference type="RefSeq" id="WP_073599474.1">
    <property type="nucleotide sequence ID" value="NZ_MRCB01000010.1"/>
</dbReference>
<name>A0A1U7HI10_9CYAN</name>
<gene>
    <name evidence="2" type="ORF">NIES593_10115</name>
</gene>
<evidence type="ECO:0000259" key="1">
    <source>
        <dbReference type="Pfam" id="PF07589"/>
    </source>
</evidence>
<proteinExistence type="predicted"/>
<organism evidence="2 3">
    <name type="scientific">Hydrococcus rivularis NIES-593</name>
    <dbReference type="NCBI Taxonomy" id="1921803"/>
    <lineage>
        <taxon>Bacteria</taxon>
        <taxon>Bacillati</taxon>
        <taxon>Cyanobacteriota</taxon>
        <taxon>Cyanophyceae</taxon>
        <taxon>Pleurocapsales</taxon>
        <taxon>Hydrococcaceae</taxon>
        <taxon>Hydrococcus</taxon>
    </lineage>
</organism>
<evidence type="ECO:0000313" key="3">
    <source>
        <dbReference type="Proteomes" id="UP000186868"/>
    </source>
</evidence>
<dbReference type="Proteomes" id="UP000186868">
    <property type="component" value="Unassembled WGS sequence"/>
</dbReference>
<dbReference type="EMBL" id="MRCB01000010">
    <property type="protein sequence ID" value="OKH23194.1"/>
    <property type="molecule type" value="Genomic_DNA"/>
</dbReference>
<accession>A0A1U7HI10</accession>
<feature type="domain" description="Ice-binding protein C-terminal" evidence="1">
    <location>
        <begin position="250"/>
        <end position="273"/>
    </location>
</feature>
<dbReference type="InterPro" id="IPR013424">
    <property type="entry name" value="Ice-binding_C"/>
</dbReference>
<evidence type="ECO:0000313" key="2">
    <source>
        <dbReference type="EMBL" id="OKH23194.1"/>
    </source>
</evidence>
<sequence>MKKISLMMSVVVGTTVANLALESQSVYGANLRNGGTNESAFIFNNSITKIGEVEGQAGGVGKEIFFGFNGASTGTPQSSIDLQWIDEKIYNWKLTWDATNNKAELAIAQSSGIIGTLNYTFASNVLDRFNAFGLITRADNPSSKVKSRTTIKLSIDRVAFSDNTRTRLNRSVKSTSGTKRFDKQFFILSPRDRQNGVEITSMSGTFAMNWNAINPQRQNAGSRVAFEIKMFDPPVSNSNSTSVISEAAKTPEPSSMLGLLVLGALGATATMKRKSQSEKIESN</sequence>
<dbReference type="AlphaFoldDB" id="A0A1U7HI10"/>
<comment type="caution">
    <text evidence="2">The sequence shown here is derived from an EMBL/GenBank/DDBJ whole genome shotgun (WGS) entry which is preliminary data.</text>
</comment>
<protein>
    <recommendedName>
        <fullName evidence="1">Ice-binding protein C-terminal domain-containing protein</fullName>
    </recommendedName>
</protein>